<sequence>MLLVKFFAVDCKIESIDQFQYISNISTILALSGFTTEYPSNQTNANFMINSAITPLDDGIFLFEYIYRNAIFQIIYEFGTYSTSKQLEIQISSDDYIIKPENNYLEQLKLKIKMIIKHDWEKLIWLYDKDSEALSVALYPNIYRTENMMRQFISEVMNKEYGAKWWDLFVPIVIKAKHRARAVGYKTVVPGFNNIDERLLSIDVGDLLDILQMQLKKWNPRFDTEINDMLVGKKPTNNVLMEKLLDKQTTIVTDLWKEQFSQYLPEEFLKEAHIFELNRNHVVHNKLIDRIAYNSILLSIEVVDIALNKALSFLSIMIRSKEQIDSLEREFLLQEEEERKSTYKEIIESEANIKIRDFDEILNLFNDMLSDLHTHIIEDLRFRSDLNISDYQDIDSDSNEGQLFDIEYKITGTIARIYFGLNIDDSPGSSSQVKISLSDGEHTIVENLYYTNGEAVFDTELGYYMPECYDEISDTDELRDSIIAYVNEHYESLPEKVDADMYFIIKDGGNNPIADIPCCECGNDYICIDENYAPFGKCLSCGTQNEIRICERCSCYFEQEDDGELGICPNCFDLIKFE</sequence>
<dbReference type="Proteomes" id="UP000036873">
    <property type="component" value="Unassembled WGS sequence"/>
</dbReference>
<name>A0A0L6TZI4_9FIRM</name>
<dbReference type="RefSeq" id="WP_050740414.1">
    <property type="nucleotide sequence ID" value="NZ_LGYO01000026.1"/>
</dbReference>
<protein>
    <submittedName>
        <fullName evidence="1">Uncharacterized protein</fullName>
    </submittedName>
</protein>
<evidence type="ECO:0000313" key="1">
    <source>
        <dbReference type="EMBL" id="KNZ41681.1"/>
    </source>
</evidence>
<dbReference type="OrthoDB" id="2678391at2"/>
<organism evidence="1 2">
    <name type="scientific">Acetobacterium bakii</name>
    <dbReference type="NCBI Taxonomy" id="52689"/>
    <lineage>
        <taxon>Bacteria</taxon>
        <taxon>Bacillati</taxon>
        <taxon>Bacillota</taxon>
        <taxon>Clostridia</taxon>
        <taxon>Eubacteriales</taxon>
        <taxon>Eubacteriaceae</taxon>
        <taxon>Acetobacterium</taxon>
    </lineage>
</organism>
<evidence type="ECO:0000313" key="2">
    <source>
        <dbReference type="Proteomes" id="UP000036873"/>
    </source>
</evidence>
<accession>A0A0L6TZI4</accession>
<proteinExistence type="predicted"/>
<dbReference type="EMBL" id="LGYO01000026">
    <property type="protein sequence ID" value="KNZ41681.1"/>
    <property type="molecule type" value="Genomic_DNA"/>
</dbReference>
<reference evidence="2" key="1">
    <citation type="submission" date="2015-07" db="EMBL/GenBank/DDBJ databases">
        <title>Draft genome sequence of Acetobacterium bakii DSM 8293, a potential psychrophilic chemical producer through syngas fermentation.</title>
        <authorList>
            <person name="Song Y."/>
            <person name="Hwang S."/>
            <person name="Cho B.-K."/>
        </authorList>
    </citation>
    <scope>NUCLEOTIDE SEQUENCE [LARGE SCALE GENOMIC DNA]</scope>
    <source>
        <strain evidence="2">DSM 8239</strain>
    </source>
</reference>
<dbReference type="AlphaFoldDB" id="A0A0L6TZI4"/>
<gene>
    <name evidence="1" type="ORF">AKG39_10860</name>
</gene>
<comment type="caution">
    <text evidence="1">The sequence shown here is derived from an EMBL/GenBank/DDBJ whole genome shotgun (WGS) entry which is preliminary data.</text>
</comment>
<keyword evidence="2" id="KW-1185">Reference proteome</keyword>